<feature type="region of interest" description="Disordered" evidence="10">
    <location>
        <begin position="45"/>
        <end position="82"/>
    </location>
</feature>
<dbReference type="Pfam" id="PF02416">
    <property type="entry name" value="TatA_B_E"/>
    <property type="match status" value="1"/>
</dbReference>
<dbReference type="InterPro" id="IPR003369">
    <property type="entry name" value="TatA/B/E"/>
</dbReference>
<comment type="similarity">
    <text evidence="9">Belongs to the TatA/E family.</text>
</comment>
<proteinExistence type="inferred from homology"/>
<evidence type="ECO:0000256" key="4">
    <source>
        <dbReference type="ARBA" id="ARBA00022692"/>
    </source>
</evidence>
<dbReference type="HAMAP" id="MF_00236">
    <property type="entry name" value="TatA_E"/>
    <property type="match status" value="1"/>
</dbReference>
<dbReference type="NCBIfam" id="NF001854">
    <property type="entry name" value="PRK00575.1"/>
    <property type="match status" value="1"/>
</dbReference>
<keyword evidence="6 9" id="KW-1133">Transmembrane helix</keyword>
<keyword evidence="4 9" id="KW-0812">Transmembrane</keyword>
<comment type="subcellular location">
    <subcellularLocation>
        <location evidence="1 9">Cell membrane</location>
        <topology evidence="1 9">Single-pass membrane protein</topology>
    </subcellularLocation>
</comment>
<evidence type="ECO:0000256" key="7">
    <source>
        <dbReference type="ARBA" id="ARBA00023010"/>
    </source>
</evidence>
<protein>
    <recommendedName>
        <fullName evidence="9">Sec-independent protein translocase protein TatA</fullName>
    </recommendedName>
</protein>
<keyword evidence="12" id="KW-1185">Reference proteome</keyword>
<evidence type="ECO:0000256" key="9">
    <source>
        <dbReference type="HAMAP-Rule" id="MF_00236"/>
    </source>
</evidence>
<gene>
    <name evidence="9 11" type="primary">tatA</name>
    <name evidence="11" type="ORF">AB0H04_45840</name>
</gene>
<dbReference type="PANTHER" id="PTHR42982">
    <property type="entry name" value="SEC-INDEPENDENT PROTEIN TRANSLOCASE PROTEIN TATA"/>
    <property type="match status" value="1"/>
</dbReference>
<keyword evidence="2 9" id="KW-0813">Transport</keyword>
<evidence type="ECO:0000256" key="8">
    <source>
        <dbReference type="ARBA" id="ARBA00023136"/>
    </source>
</evidence>
<dbReference type="InterPro" id="IPR006312">
    <property type="entry name" value="TatA/E"/>
</dbReference>
<evidence type="ECO:0000256" key="5">
    <source>
        <dbReference type="ARBA" id="ARBA00022927"/>
    </source>
</evidence>
<comment type="subunit">
    <text evidence="9">The Tat system comprises two distinct complexes: a TatABC complex, containing multiple copies of TatA, TatB and TatC subunits, and a separate TatA complex, containing only TatA subunits. Substrates initially bind to the TatABC complex, which probably triggers association of the separate TatA complex to form the active translocon.</text>
</comment>
<dbReference type="Gene3D" id="1.20.5.3310">
    <property type="match status" value="1"/>
</dbReference>
<dbReference type="Proteomes" id="UP001551011">
    <property type="component" value="Unassembled WGS sequence"/>
</dbReference>
<keyword evidence="3 9" id="KW-1003">Cell membrane</keyword>
<accession>A0ABV3AQ01</accession>
<evidence type="ECO:0000256" key="10">
    <source>
        <dbReference type="SAM" id="MobiDB-lite"/>
    </source>
</evidence>
<evidence type="ECO:0000313" key="11">
    <source>
        <dbReference type="EMBL" id="MEU5714032.1"/>
    </source>
</evidence>
<organism evidence="11 12">
    <name type="scientific">Streptomyces flaveolus</name>
    <dbReference type="NCBI Taxonomy" id="67297"/>
    <lineage>
        <taxon>Bacteria</taxon>
        <taxon>Bacillati</taxon>
        <taxon>Actinomycetota</taxon>
        <taxon>Actinomycetes</taxon>
        <taxon>Kitasatosporales</taxon>
        <taxon>Streptomycetaceae</taxon>
        <taxon>Streptomyces</taxon>
    </lineage>
</organism>
<comment type="function">
    <text evidence="9">Part of the twin-arginine translocation (Tat) system that transports large folded proteins containing a characteristic twin-arginine motif in their signal peptide across membranes. TatA could form the protein-conducting channel of the Tat system.</text>
</comment>
<keyword evidence="5 9" id="KW-0653">Protein transport</keyword>
<evidence type="ECO:0000256" key="6">
    <source>
        <dbReference type="ARBA" id="ARBA00022989"/>
    </source>
</evidence>
<feature type="compositionally biased region" description="Low complexity" evidence="10">
    <location>
        <begin position="70"/>
        <end position="82"/>
    </location>
</feature>
<evidence type="ECO:0000313" key="12">
    <source>
        <dbReference type="Proteomes" id="UP001551011"/>
    </source>
</evidence>
<evidence type="ECO:0000256" key="2">
    <source>
        <dbReference type="ARBA" id="ARBA00022448"/>
    </source>
</evidence>
<comment type="caution">
    <text evidence="11">The sequence shown here is derived from an EMBL/GenBank/DDBJ whole genome shotgun (WGS) entry which is preliminary data.</text>
</comment>
<keyword evidence="7 9" id="KW-0811">Translocation</keyword>
<name>A0ABV3AQ01_9ACTN</name>
<dbReference type="PANTHER" id="PTHR42982:SF8">
    <property type="entry name" value="SEC-INDEPENDENT PROTEIN TRANSLOCASE PROTEIN TATA"/>
    <property type="match status" value="1"/>
</dbReference>
<keyword evidence="8 9" id="KW-0472">Membrane</keyword>
<dbReference type="NCBIfam" id="TIGR01411">
    <property type="entry name" value="tatAE"/>
    <property type="match status" value="1"/>
</dbReference>
<sequence>MLRNGLEPWHLLLVAAVIILLFGSKKLPDAARGLGRSMRILKSEARAMREDETADGNTASTDVRADRTPAADTTTAEPAGDR</sequence>
<evidence type="ECO:0000256" key="3">
    <source>
        <dbReference type="ARBA" id="ARBA00022475"/>
    </source>
</evidence>
<dbReference type="EMBL" id="JBFAEG010000068">
    <property type="protein sequence ID" value="MEU5714032.1"/>
    <property type="molecule type" value="Genomic_DNA"/>
</dbReference>
<evidence type="ECO:0000256" key="1">
    <source>
        <dbReference type="ARBA" id="ARBA00004162"/>
    </source>
</evidence>
<reference evidence="11 12" key="1">
    <citation type="submission" date="2024-06" db="EMBL/GenBank/DDBJ databases">
        <title>The Natural Products Discovery Center: Release of the First 8490 Sequenced Strains for Exploring Actinobacteria Biosynthetic Diversity.</title>
        <authorList>
            <person name="Kalkreuter E."/>
            <person name="Kautsar S.A."/>
            <person name="Yang D."/>
            <person name="Bader C.D."/>
            <person name="Teijaro C.N."/>
            <person name="Fluegel L."/>
            <person name="Davis C.M."/>
            <person name="Simpson J.R."/>
            <person name="Lauterbach L."/>
            <person name="Steele A.D."/>
            <person name="Gui C."/>
            <person name="Meng S."/>
            <person name="Li G."/>
            <person name="Viehrig K."/>
            <person name="Ye F."/>
            <person name="Su P."/>
            <person name="Kiefer A.F."/>
            <person name="Nichols A."/>
            <person name="Cepeda A.J."/>
            <person name="Yan W."/>
            <person name="Fan B."/>
            <person name="Jiang Y."/>
            <person name="Adhikari A."/>
            <person name="Zheng C.-J."/>
            <person name="Schuster L."/>
            <person name="Cowan T.M."/>
            <person name="Smanski M.J."/>
            <person name="Chevrette M.G."/>
            <person name="De Carvalho L.P.S."/>
            <person name="Shen B."/>
        </authorList>
    </citation>
    <scope>NUCLEOTIDE SEQUENCE [LARGE SCALE GENOMIC DNA]</scope>
    <source>
        <strain evidence="11 12">NPDC020594</strain>
    </source>
</reference>
<dbReference type="RefSeq" id="WP_030658256.1">
    <property type="nucleotide sequence ID" value="NZ_JBEXDP010000028.1"/>
</dbReference>